<feature type="region of interest" description="Disordered" evidence="1">
    <location>
        <begin position="120"/>
        <end position="139"/>
    </location>
</feature>
<dbReference type="AlphaFoldDB" id="A0A8H3E2U9"/>
<evidence type="ECO:0000313" key="3">
    <source>
        <dbReference type="Proteomes" id="UP000663827"/>
    </source>
</evidence>
<dbReference type="EMBL" id="CAJNJQ010003203">
    <property type="protein sequence ID" value="CAE7193738.1"/>
    <property type="molecule type" value="Genomic_DNA"/>
</dbReference>
<accession>A0A8H3E2U9</accession>
<proteinExistence type="predicted"/>
<organism evidence="2 3">
    <name type="scientific">Rhizoctonia solani</name>
    <dbReference type="NCBI Taxonomy" id="456999"/>
    <lineage>
        <taxon>Eukaryota</taxon>
        <taxon>Fungi</taxon>
        <taxon>Dikarya</taxon>
        <taxon>Basidiomycota</taxon>
        <taxon>Agaricomycotina</taxon>
        <taxon>Agaricomycetes</taxon>
        <taxon>Cantharellales</taxon>
        <taxon>Ceratobasidiaceae</taxon>
        <taxon>Rhizoctonia</taxon>
    </lineage>
</organism>
<comment type="caution">
    <text evidence="2">The sequence shown here is derived from an EMBL/GenBank/DDBJ whole genome shotgun (WGS) entry which is preliminary data.</text>
</comment>
<name>A0A8H3E2U9_9AGAM</name>
<reference evidence="2" key="1">
    <citation type="submission" date="2021-01" db="EMBL/GenBank/DDBJ databases">
        <authorList>
            <person name="Kaushik A."/>
        </authorList>
    </citation>
    <scope>NUCLEOTIDE SEQUENCE</scope>
    <source>
        <strain evidence="2">AG5</strain>
    </source>
</reference>
<evidence type="ECO:0000313" key="2">
    <source>
        <dbReference type="EMBL" id="CAE7193738.1"/>
    </source>
</evidence>
<sequence length="139" mass="16485">KKETYFIRSIQLCTRGIMIFVRRLLDPEQMGCLYSELKLPLNTPSHSHLPQDGRAIEEIFPSFPSFFFQILEESRRGLEESRRQTRAYDEETSRIQAETRAKKFLIAQIEEQIEELKEQKARRDAQLAQCESTRNEEME</sequence>
<dbReference type="Proteomes" id="UP000663827">
    <property type="component" value="Unassembled WGS sequence"/>
</dbReference>
<evidence type="ECO:0000256" key="1">
    <source>
        <dbReference type="SAM" id="MobiDB-lite"/>
    </source>
</evidence>
<gene>
    <name evidence="2" type="ORF">RDB_LOCUS130536</name>
</gene>
<protein>
    <submittedName>
        <fullName evidence="2">Uncharacterized protein</fullName>
    </submittedName>
</protein>
<feature type="non-terminal residue" evidence="2">
    <location>
        <position position="1"/>
    </location>
</feature>